<evidence type="ECO:0000313" key="1">
    <source>
        <dbReference type="EMBL" id="OCL12614.1"/>
    </source>
</evidence>
<dbReference type="AlphaFoldDB" id="A0A8E2JWW5"/>
<reference evidence="1 2" key="1">
    <citation type="journal article" date="2016" name="Nat. Commun.">
        <title>Ectomycorrhizal ecology is imprinted in the genome of the dominant symbiotic fungus Cenococcum geophilum.</title>
        <authorList>
            <consortium name="DOE Joint Genome Institute"/>
            <person name="Peter M."/>
            <person name="Kohler A."/>
            <person name="Ohm R.A."/>
            <person name="Kuo A."/>
            <person name="Krutzmann J."/>
            <person name="Morin E."/>
            <person name="Arend M."/>
            <person name="Barry K.W."/>
            <person name="Binder M."/>
            <person name="Choi C."/>
            <person name="Clum A."/>
            <person name="Copeland A."/>
            <person name="Grisel N."/>
            <person name="Haridas S."/>
            <person name="Kipfer T."/>
            <person name="LaButti K."/>
            <person name="Lindquist E."/>
            <person name="Lipzen A."/>
            <person name="Maire R."/>
            <person name="Meier B."/>
            <person name="Mihaltcheva S."/>
            <person name="Molinier V."/>
            <person name="Murat C."/>
            <person name="Poggeler S."/>
            <person name="Quandt C.A."/>
            <person name="Sperisen C."/>
            <person name="Tritt A."/>
            <person name="Tisserant E."/>
            <person name="Crous P.W."/>
            <person name="Henrissat B."/>
            <person name="Nehls U."/>
            <person name="Egli S."/>
            <person name="Spatafora J.W."/>
            <person name="Grigoriev I.V."/>
            <person name="Martin F.M."/>
        </authorList>
    </citation>
    <scope>NUCLEOTIDE SEQUENCE [LARGE SCALE GENOMIC DNA]</scope>
    <source>
        <strain evidence="1 2">CBS 207.34</strain>
    </source>
</reference>
<name>A0A8E2JWW5_9PEZI</name>
<organism evidence="1 2">
    <name type="scientific">Glonium stellatum</name>
    <dbReference type="NCBI Taxonomy" id="574774"/>
    <lineage>
        <taxon>Eukaryota</taxon>
        <taxon>Fungi</taxon>
        <taxon>Dikarya</taxon>
        <taxon>Ascomycota</taxon>
        <taxon>Pezizomycotina</taxon>
        <taxon>Dothideomycetes</taxon>
        <taxon>Pleosporomycetidae</taxon>
        <taxon>Gloniales</taxon>
        <taxon>Gloniaceae</taxon>
        <taxon>Glonium</taxon>
    </lineage>
</organism>
<protein>
    <submittedName>
        <fullName evidence="1">Uncharacterized protein</fullName>
    </submittedName>
</protein>
<evidence type="ECO:0000313" key="2">
    <source>
        <dbReference type="Proteomes" id="UP000250140"/>
    </source>
</evidence>
<dbReference type="EMBL" id="KV748854">
    <property type="protein sequence ID" value="OCL12614.1"/>
    <property type="molecule type" value="Genomic_DNA"/>
</dbReference>
<keyword evidence="2" id="KW-1185">Reference proteome</keyword>
<gene>
    <name evidence="1" type="ORF">AOQ84DRAFT_148246</name>
</gene>
<sequence length="219" mass="24428">MHGGMAYNPTNAAAPTVLHIASMPLVCITDILRSLAYSGRGPSNIHSSQHCVSGERTHRPHFREITRNLLKGFVLCLQVFSEWSGVQRPVRHDRNYLELDNHHVTKLFHSSPRRKPSQPSNDINGRITVPITSLAPASRCIGEPLGLICFEESRDSEGSSIKSLATFVARHRAMSTVSAWQRSIERPCMPLVGSVEDTQVRKMKESDSGLRGVQQVYFQ</sequence>
<proteinExistence type="predicted"/>
<accession>A0A8E2JWW5</accession>
<dbReference type="Proteomes" id="UP000250140">
    <property type="component" value="Unassembled WGS sequence"/>
</dbReference>